<dbReference type="Proteomes" id="UP000649617">
    <property type="component" value="Unassembled WGS sequence"/>
</dbReference>
<evidence type="ECO:0000313" key="1">
    <source>
        <dbReference type="EMBL" id="CAE7233818.1"/>
    </source>
</evidence>
<protein>
    <submittedName>
        <fullName evidence="1">Uncharacterized protein</fullName>
    </submittedName>
</protein>
<comment type="caution">
    <text evidence="1">The sequence shown here is derived from an EMBL/GenBank/DDBJ whole genome shotgun (WGS) entry which is preliminary data.</text>
</comment>
<dbReference type="AlphaFoldDB" id="A0A812KP93"/>
<reference evidence="1" key="1">
    <citation type="submission" date="2021-02" db="EMBL/GenBank/DDBJ databases">
        <authorList>
            <person name="Dougan E. K."/>
            <person name="Rhodes N."/>
            <person name="Thang M."/>
            <person name="Chan C."/>
        </authorList>
    </citation>
    <scope>NUCLEOTIDE SEQUENCE</scope>
</reference>
<accession>A0A812KP93</accession>
<gene>
    <name evidence="1" type="ORF">SPIL2461_LOCUS3692</name>
</gene>
<name>A0A812KP93_SYMPI</name>
<organism evidence="1 2">
    <name type="scientific">Symbiodinium pilosum</name>
    <name type="common">Dinoflagellate</name>
    <dbReference type="NCBI Taxonomy" id="2952"/>
    <lineage>
        <taxon>Eukaryota</taxon>
        <taxon>Sar</taxon>
        <taxon>Alveolata</taxon>
        <taxon>Dinophyceae</taxon>
        <taxon>Suessiales</taxon>
        <taxon>Symbiodiniaceae</taxon>
        <taxon>Symbiodinium</taxon>
    </lineage>
</organism>
<sequence>PGCRNIQKGGDNVREGPASDASCASVVRVAKNVVRDFGEEAASSSGLTRLSKCNEATAERDTHRVLVKRYKLSLPVPIRKLGRGKLAHSVLCLKDWVSFLLAKNCWHISCGLMAPNPEREAQILSEFWRRYEMVCPAHPVFLAAREGSIVLARTMPLLWHGDEGRGRRQPFLVTSWHSVLGRGVRSGNQRAVQKPFLKLKANFAGHSYTHRFLHTAMAKKAFEDPEIFDAILERCVEQTSFMHTHGVVNPHSKQKHWAMFLGVTGDWQFLFKSGKMFRSYNNVEKHTTQARNPLGICHLCNAGQHQHSFEQIQTRQPTWLGTFCSDNPFLEPSPLTTLPHPPGRVATIFKFDVWHSWHLGVGKSFIACALALMSSKYDGRSKEARMDLLSRDYLAWCSRTRHPPILTKLTQSSINWESNSSFPFGGWFKGALTTTLGKFIQDQLGPSGPDRFKGDEMLHLCNEAVIAINTCLTGLYVGDAFLEASTARQLGEHGLKFLRRYALLARKAVEQGQTMFSLLPKLHCLHHLFLQDLLLASESAQYLVNPLCYSVQLSEDFIGQLSRLSRRVHPTKCSERCIQRHLQLAHGQYVKAGYLIEAKDD</sequence>
<dbReference type="EMBL" id="CAJNIZ010004553">
    <property type="protein sequence ID" value="CAE7233818.1"/>
    <property type="molecule type" value="Genomic_DNA"/>
</dbReference>
<proteinExistence type="predicted"/>
<feature type="non-terminal residue" evidence="1">
    <location>
        <position position="1"/>
    </location>
</feature>
<dbReference type="OrthoDB" id="406440at2759"/>
<evidence type="ECO:0000313" key="2">
    <source>
        <dbReference type="Proteomes" id="UP000649617"/>
    </source>
</evidence>
<keyword evidence="2" id="KW-1185">Reference proteome</keyword>